<dbReference type="InterPro" id="IPR003660">
    <property type="entry name" value="HAMP_dom"/>
</dbReference>
<evidence type="ECO:0000256" key="3">
    <source>
        <dbReference type="ARBA" id="ARBA00023136"/>
    </source>
</evidence>
<dbReference type="PROSITE" id="PS50885">
    <property type="entry name" value="HAMP"/>
    <property type="match status" value="1"/>
</dbReference>
<keyword evidence="7" id="KW-0812">Transmembrane</keyword>
<feature type="transmembrane region" description="Helical" evidence="7">
    <location>
        <begin position="12"/>
        <end position="32"/>
    </location>
</feature>
<feature type="transmembrane region" description="Helical" evidence="7">
    <location>
        <begin position="185"/>
        <end position="211"/>
    </location>
</feature>
<dbReference type="PROSITE" id="PS50111">
    <property type="entry name" value="CHEMOTAXIS_TRANSDUC_2"/>
    <property type="match status" value="1"/>
</dbReference>
<dbReference type="PANTHER" id="PTHR32089:SF112">
    <property type="entry name" value="LYSOZYME-LIKE PROTEIN-RELATED"/>
    <property type="match status" value="1"/>
</dbReference>
<gene>
    <name evidence="10" type="ORF">M5W82_20920</name>
</gene>
<comment type="caution">
    <text evidence="10">The sequence shown here is derived from an EMBL/GenBank/DDBJ whole genome shotgun (WGS) entry which is preliminary data.</text>
</comment>
<evidence type="ECO:0000256" key="5">
    <source>
        <dbReference type="ARBA" id="ARBA00029447"/>
    </source>
</evidence>
<dbReference type="InterPro" id="IPR004089">
    <property type="entry name" value="MCPsignal_dom"/>
</dbReference>
<evidence type="ECO:0000256" key="2">
    <source>
        <dbReference type="ARBA" id="ARBA00022475"/>
    </source>
</evidence>
<dbReference type="InterPro" id="IPR024478">
    <property type="entry name" value="HlyB_4HB_MCP"/>
</dbReference>
<sequence>MKNLSIKRKIFTLITSAVIFLLIISSCSFYYINDMAKKSNNMYNESLLPIQYIGQLRTDIRAMDSFILELMIITTDVNRIADLQTDISKRSESIKDSIVKFEASYKGNEEGRKLLESIQSNLDGYFSTMTEVIDLASKNRNEEAYSLYTTSMHDFREKVANDARDLMIICSEDAKELNKANEHSLYTTMLISAILTVLAIIFFITLATWIARLIVNPIKELQANMLKAGDGDLTVQGTYSSKDEIGQLTQSFNSMINNIRNTVTKVTETANHVAAASEELNVNAAETTKATEMVASTMETIAHGSVEQLNNVSNTVNTVNELSTGVQQVAGNAQAVSELSGDSLSLVIHGIDAANQMNQQMMDITERVNGLSEVVDLLGKRSNEIGQIIDSITEIAEQTNLLALNAAIEAARAGEHGKGFAVVADEVRKLAEQSAVSSNQIEVLISETQKDTQKAVESMKLVTAGVNEGVKTTENTRTTFASIQDAIQSVTMQVEEVSAAVEQMAAGTEEIVGSMNTIHSITKSTTAGTESISAATEEQTASMEEISSSAYALANLAEELRDLAAQFRV</sequence>
<feature type="domain" description="Methyl-accepting transducer" evidence="8">
    <location>
        <begin position="283"/>
        <end position="519"/>
    </location>
</feature>
<dbReference type="PROSITE" id="PS51257">
    <property type="entry name" value="PROKAR_LIPOPROTEIN"/>
    <property type="match status" value="1"/>
</dbReference>
<dbReference type="Pfam" id="PF00015">
    <property type="entry name" value="MCPsignal"/>
    <property type="match status" value="1"/>
</dbReference>
<dbReference type="PANTHER" id="PTHR32089">
    <property type="entry name" value="METHYL-ACCEPTING CHEMOTAXIS PROTEIN MCPB"/>
    <property type="match status" value="1"/>
</dbReference>
<evidence type="ECO:0000256" key="6">
    <source>
        <dbReference type="PROSITE-ProRule" id="PRU00284"/>
    </source>
</evidence>
<accession>A0ABT4EWD8</accession>
<dbReference type="CDD" id="cd11386">
    <property type="entry name" value="MCP_signal"/>
    <property type="match status" value="1"/>
</dbReference>
<protein>
    <submittedName>
        <fullName evidence="10">Methyl-accepting chemotaxis protein</fullName>
    </submittedName>
</protein>
<dbReference type="SMART" id="SM00283">
    <property type="entry name" value="MA"/>
    <property type="match status" value="1"/>
</dbReference>
<evidence type="ECO:0000256" key="1">
    <source>
        <dbReference type="ARBA" id="ARBA00004236"/>
    </source>
</evidence>
<name>A0ABT4EWD8_9BACI</name>
<reference evidence="10 11" key="1">
    <citation type="submission" date="2022-05" db="EMBL/GenBank/DDBJ databases">
        <title>Genome Sequencing of Bee-Associated Microbes.</title>
        <authorList>
            <person name="Dunlap C."/>
        </authorList>
    </citation>
    <scope>NUCLEOTIDE SEQUENCE [LARGE SCALE GENOMIC DNA]</scope>
    <source>
        <strain evidence="10 11">NRRL BD-083</strain>
    </source>
</reference>
<dbReference type="Gene3D" id="1.10.287.950">
    <property type="entry name" value="Methyl-accepting chemotaxis protein"/>
    <property type="match status" value="1"/>
</dbReference>
<dbReference type="Proteomes" id="UP001527052">
    <property type="component" value="Unassembled WGS sequence"/>
</dbReference>
<keyword evidence="11" id="KW-1185">Reference proteome</keyword>
<dbReference type="RefSeq" id="WP_268639318.1">
    <property type="nucleotide sequence ID" value="NZ_JAMDLZ010000042.1"/>
</dbReference>
<dbReference type="CDD" id="cd06225">
    <property type="entry name" value="HAMP"/>
    <property type="match status" value="1"/>
</dbReference>
<evidence type="ECO:0000256" key="7">
    <source>
        <dbReference type="SAM" id="Phobius"/>
    </source>
</evidence>
<dbReference type="Gene3D" id="6.10.340.10">
    <property type="match status" value="1"/>
</dbReference>
<comment type="similarity">
    <text evidence="5">Belongs to the methyl-accepting chemotaxis (MCP) protein family.</text>
</comment>
<organism evidence="10 11">
    <name type="scientific">Lysinibacillus xylanilyticus</name>
    <dbReference type="NCBI Taxonomy" id="582475"/>
    <lineage>
        <taxon>Bacteria</taxon>
        <taxon>Bacillati</taxon>
        <taxon>Bacillota</taxon>
        <taxon>Bacilli</taxon>
        <taxon>Bacillales</taxon>
        <taxon>Bacillaceae</taxon>
        <taxon>Lysinibacillus</taxon>
    </lineage>
</organism>
<feature type="domain" description="HAMP" evidence="9">
    <location>
        <begin position="212"/>
        <end position="264"/>
    </location>
</feature>
<evidence type="ECO:0000259" key="9">
    <source>
        <dbReference type="PROSITE" id="PS50885"/>
    </source>
</evidence>
<proteinExistence type="inferred from homology"/>
<dbReference type="Pfam" id="PF12729">
    <property type="entry name" value="4HB_MCP_1"/>
    <property type="match status" value="1"/>
</dbReference>
<evidence type="ECO:0000259" key="8">
    <source>
        <dbReference type="PROSITE" id="PS50111"/>
    </source>
</evidence>
<dbReference type="Pfam" id="PF00672">
    <property type="entry name" value="HAMP"/>
    <property type="match status" value="1"/>
</dbReference>
<dbReference type="EMBL" id="JAMDLZ010000042">
    <property type="protein sequence ID" value="MCY9549348.1"/>
    <property type="molecule type" value="Genomic_DNA"/>
</dbReference>
<keyword evidence="4 6" id="KW-0807">Transducer</keyword>
<dbReference type="SUPFAM" id="SSF58104">
    <property type="entry name" value="Methyl-accepting chemotaxis protein (MCP) signaling domain"/>
    <property type="match status" value="1"/>
</dbReference>
<evidence type="ECO:0000313" key="11">
    <source>
        <dbReference type="Proteomes" id="UP001527052"/>
    </source>
</evidence>
<keyword evidence="2" id="KW-1003">Cell membrane</keyword>
<evidence type="ECO:0000313" key="10">
    <source>
        <dbReference type="EMBL" id="MCY9549348.1"/>
    </source>
</evidence>
<keyword evidence="3 7" id="KW-0472">Membrane</keyword>
<keyword evidence="7" id="KW-1133">Transmembrane helix</keyword>
<evidence type="ECO:0000256" key="4">
    <source>
        <dbReference type="ARBA" id="ARBA00023224"/>
    </source>
</evidence>
<comment type="subcellular location">
    <subcellularLocation>
        <location evidence="1">Cell membrane</location>
    </subcellularLocation>
</comment>
<dbReference type="SMART" id="SM00304">
    <property type="entry name" value="HAMP"/>
    <property type="match status" value="2"/>
</dbReference>